<dbReference type="PROSITE" id="PS00688">
    <property type="entry name" value="SIGMA54_INTERACT_3"/>
    <property type="match status" value="1"/>
</dbReference>
<keyword evidence="1" id="KW-0547">Nucleotide-binding</keyword>
<dbReference type="Gene3D" id="1.10.10.60">
    <property type="entry name" value="Homeodomain-like"/>
    <property type="match status" value="1"/>
</dbReference>
<accession>A0A3P3XTL4</accession>
<keyword evidence="5" id="KW-0010">Activator</keyword>
<evidence type="ECO:0000256" key="3">
    <source>
        <dbReference type="ARBA" id="ARBA00023015"/>
    </source>
</evidence>
<dbReference type="SUPFAM" id="SSF55781">
    <property type="entry name" value="GAF domain-like"/>
    <property type="match status" value="1"/>
</dbReference>
<dbReference type="Pfam" id="PF25601">
    <property type="entry name" value="AAA_lid_14"/>
    <property type="match status" value="1"/>
</dbReference>
<dbReference type="EMBL" id="FWDO01000007">
    <property type="protein sequence ID" value="SLM19635.1"/>
    <property type="molecule type" value="Genomic_DNA"/>
</dbReference>
<sequence>MISAIDSEKFRTLIDINARLNSSYTDFRSLLKTIVESAARLVGAEAASLALFDAPTNSLRFEIALGPRGAELQGKAIPSSDGIAGWVFHNSRSIIVNDAAHDARFSPAVSKEISYSTNSILAVPLKVRDKTEGVIELINKTSHSLFVGDDLEWVELFAVQASIAFDNAKQYERTEHELVYLQHKVQEEQGWHPLVFSSRVMQDRLDLVKRVAPSDASVLILGESGVGKELIAEQLHLNSRRNQKPFVRVNCAALPENLLESELFGHVKGAFTDAISNREGRFEAADGGTIFLDEIAELPLKLQSKLLRVIQQKTFERIGSNETIKADVRIVAATNRDIEKLVQNQEFRSDLYYRLNVLPIQVPPLRERLDDIPTLAEYFLTKYARETNRGILHFSDSAMECMLSYSWPGNIRELENAVERAVLIAGGTLITTDDLMIGTKSDAGNERFDGKELKEAIILFKSNYIRAALEQNRWNQTETARHLKIQRTYLSRLIKELNILQSKE</sequence>
<evidence type="ECO:0000256" key="5">
    <source>
        <dbReference type="ARBA" id="ARBA00023159"/>
    </source>
</evidence>
<evidence type="ECO:0000256" key="4">
    <source>
        <dbReference type="ARBA" id="ARBA00023125"/>
    </source>
</evidence>
<dbReference type="Pfam" id="PF02954">
    <property type="entry name" value="HTH_8"/>
    <property type="match status" value="1"/>
</dbReference>
<dbReference type="InterPro" id="IPR027417">
    <property type="entry name" value="P-loop_NTPase"/>
</dbReference>
<keyword evidence="4" id="KW-0238">DNA-binding</keyword>
<dbReference type="SUPFAM" id="SSF46689">
    <property type="entry name" value="Homeodomain-like"/>
    <property type="match status" value="1"/>
</dbReference>
<dbReference type="SMART" id="SM00382">
    <property type="entry name" value="AAA"/>
    <property type="match status" value="1"/>
</dbReference>
<dbReference type="PROSITE" id="PS00675">
    <property type="entry name" value="SIGMA54_INTERACT_1"/>
    <property type="match status" value="1"/>
</dbReference>
<evidence type="ECO:0000256" key="2">
    <source>
        <dbReference type="ARBA" id="ARBA00022840"/>
    </source>
</evidence>
<dbReference type="SMART" id="SM00065">
    <property type="entry name" value="GAF"/>
    <property type="match status" value="1"/>
</dbReference>
<protein>
    <submittedName>
        <fullName evidence="8">Transcriptional regulator, NifA subfamily, Fis Family</fullName>
    </submittedName>
</protein>
<gene>
    <name evidence="8" type="ORF">SPIRO4BDMA_70057</name>
</gene>
<dbReference type="GO" id="GO:0006355">
    <property type="term" value="P:regulation of DNA-templated transcription"/>
    <property type="evidence" value="ECO:0007669"/>
    <property type="project" value="InterPro"/>
</dbReference>
<dbReference type="PROSITE" id="PS50045">
    <property type="entry name" value="SIGMA54_INTERACT_4"/>
    <property type="match status" value="1"/>
</dbReference>
<dbReference type="InterPro" id="IPR025943">
    <property type="entry name" value="Sigma_54_int_dom_ATP-bd_2"/>
</dbReference>
<keyword evidence="2" id="KW-0067">ATP-binding</keyword>
<keyword evidence="6" id="KW-0804">Transcription</keyword>
<dbReference type="InterPro" id="IPR025662">
    <property type="entry name" value="Sigma_54_int_dom_ATP-bd_1"/>
</dbReference>
<evidence type="ECO:0000256" key="1">
    <source>
        <dbReference type="ARBA" id="ARBA00022741"/>
    </source>
</evidence>
<dbReference type="AlphaFoldDB" id="A0A3P3XTL4"/>
<dbReference type="PANTHER" id="PTHR32071">
    <property type="entry name" value="TRANSCRIPTIONAL REGULATORY PROTEIN"/>
    <property type="match status" value="1"/>
</dbReference>
<dbReference type="Gene3D" id="3.40.50.300">
    <property type="entry name" value="P-loop containing nucleotide triphosphate hydrolases"/>
    <property type="match status" value="1"/>
</dbReference>
<keyword evidence="3" id="KW-0805">Transcription regulation</keyword>
<feature type="domain" description="Sigma-54 factor interaction" evidence="7">
    <location>
        <begin position="194"/>
        <end position="423"/>
    </location>
</feature>
<evidence type="ECO:0000256" key="6">
    <source>
        <dbReference type="ARBA" id="ARBA00023163"/>
    </source>
</evidence>
<dbReference type="SUPFAM" id="SSF52540">
    <property type="entry name" value="P-loop containing nucleoside triphosphate hydrolases"/>
    <property type="match status" value="1"/>
</dbReference>
<dbReference type="Pfam" id="PF00158">
    <property type="entry name" value="Sigma54_activat"/>
    <property type="match status" value="1"/>
</dbReference>
<dbReference type="FunFam" id="1.10.8.60:FF:000014">
    <property type="entry name" value="DNA-binding transcriptional regulator NtrC"/>
    <property type="match status" value="1"/>
</dbReference>
<dbReference type="InterPro" id="IPR009057">
    <property type="entry name" value="Homeodomain-like_sf"/>
</dbReference>
<dbReference type="InterPro" id="IPR002197">
    <property type="entry name" value="HTH_Fis"/>
</dbReference>
<dbReference type="CDD" id="cd00009">
    <property type="entry name" value="AAA"/>
    <property type="match status" value="1"/>
</dbReference>
<dbReference type="InterPro" id="IPR025944">
    <property type="entry name" value="Sigma_54_int_dom_CS"/>
</dbReference>
<dbReference type="GO" id="GO:0005524">
    <property type="term" value="F:ATP binding"/>
    <property type="evidence" value="ECO:0007669"/>
    <property type="project" value="UniProtKB-KW"/>
</dbReference>
<dbReference type="PANTHER" id="PTHR32071:SF117">
    <property type="entry name" value="PTS-DEPENDENT DIHYDROXYACETONE KINASE OPERON REGULATORY PROTEIN-RELATED"/>
    <property type="match status" value="1"/>
</dbReference>
<dbReference type="Gene3D" id="3.30.450.40">
    <property type="match status" value="1"/>
</dbReference>
<dbReference type="FunFam" id="3.40.50.300:FF:000006">
    <property type="entry name" value="DNA-binding transcriptional regulator NtrC"/>
    <property type="match status" value="1"/>
</dbReference>
<dbReference type="Gene3D" id="1.10.8.60">
    <property type="match status" value="1"/>
</dbReference>
<evidence type="ECO:0000259" key="7">
    <source>
        <dbReference type="PROSITE" id="PS50045"/>
    </source>
</evidence>
<evidence type="ECO:0000313" key="8">
    <source>
        <dbReference type="EMBL" id="SLM19635.1"/>
    </source>
</evidence>
<dbReference type="InterPro" id="IPR029016">
    <property type="entry name" value="GAF-like_dom_sf"/>
</dbReference>
<dbReference type="InterPro" id="IPR002078">
    <property type="entry name" value="Sigma_54_int"/>
</dbReference>
<organism evidence="8">
    <name type="scientific">uncultured spirochete</name>
    <dbReference type="NCBI Taxonomy" id="156406"/>
    <lineage>
        <taxon>Bacteria</taxon>
        <taxon>Pseudomonadati</taxon>
        <taxon>Spirochaetota</taxon>
        <taxon>Spirochaetia</taxon>
        <taxon>Spirochaetales</taxon>
        <taxon>environmental samples</taxon>
    </lineage>
</organism>
<dbReference type="PROSITE" id="PS00676">
    <property type="entry name" value="SIGMA54_INTERACT_2"/>
    <property type="match status" value="1"/>
</dbReference>
<dbReference type="InterPro" id="IPR003593">
    <property type="entry name" value="AAA+_ATPase"/>
</dbReference>
<reference evidence="8" key="1">
    <citation type="submission" date="2017-02" db="EMBL/GenBank/DDBJ databases">
        <authorList>
            <person name="Regsiter A."/>
            <person name="William W."/>
        </authorList>
    </citation>
    <scope>NUCLEOTIDE SEQUENCE</scope>
    <source>
        <strain evidence="8">BdmA 4</strain>
    </source>
</reference>
<dbReference type="InterPro" id="IPR058031">
    <property type="entry name" value="AAA_lid_NorR"/>
</dbReference>
<dbReference type="InterPro" id="IPR003018">
    <property type="entry name" value="GAF"/>
</dbReference>
<name>A0A3P3XTL4_9SPIR</name>
<dbReference type="Pfam" id="PF01590">
    <property type="entry name" value="GAF"/>
    <property type="match status" value="1"/>
</dbReference>
<dbReference type="GO" id="GO:0043565">
    <property type="term" value="F:sequence-specific DNA binding"/>
    <property type="evidence" value="ECO:0007669"/>
    <property type="project" value="InterPro"/>
</dbReference>
<proteinExistence type="predicted"/>